<dbReference type="Pfam" id="PF13516">
    <property type="entry name" value="LRR_6"/>
    <property type="match status" value="4"/>
</dbReference>
<keyword evidence="2" id="KW-0963">Cytoplasm</keyword>
<dbReference type="Proteomes" id="UP000314986">
    <property type="component" value="Unassembled WGS sequence"/>
</dbReference>
<dbReference type="GeneTree" id="ENSGT00940000162415"/>
<protein>
    <submittedName>
        <fullName evidence="4">Uncharacterized protein</fullName>
    </submittedName>
</protein>
<dbReference type="GO" id="GO:0005737">
    <property type="term" value="C:cytoplasm"/>
    <property type="evidence" value="ECO:0007669"/>
    <property type="project" value="UniProtKB-SubCell"/>
</dbReference>
<dbReference type="Ensembl" id="ENSCMIT00000011466.1">
    <property type="protein sequence ID" value="ENSCMIP00000011186.1"/>
    <property type="gene ID" value="ENSCMIG00000005825.1"/>
</dbReference>
<organism evidence="4 5">
    <name type="scientific">Callorhinchus milii</name>
    <name type="common">Ghost shark</name>
    <dbReference type="NCBI Taxonomy" id="7868"/>
    <lineage>
        <taxon>Eukaryota</taxon>
        <taxon>Metazoa</taxon>
        <taxon>Chordata</taxon>
        <taxon>Craniata</taxon>
        <taxon>Vertebrata</taxon>
        <taxon>Chondrichthyes</taxon>
        <taxon>Holocephali</taxon>
        <taxon>Chimaeriformes</taxon>
        <taxon>Callorhinchidae</taxon>
        <taxon>Callorhinchus</taxon>
    </lineage>
</organism>
<dbReference type="SUPFAM" id="SSF52047">
    <property type="entry name" value="RNI-like"/>
    <property type="match status" value="1"/>
</dbReference>
<dbReference type="InterPro" id="IPR001611">
    <property type="entry name" value="Leu-rich_rpt"/>
</dbReference>
<evidence type="ECO:0000313" key="4">
    <source>
        <dbReference type="Ensembl" id="ENSCMIP00000011186.1"/>
    </source>
</evidence>
<reference evidence="5" key="1">
    <citation type="journal article" date="2006" name="Science">
        <title>Ancient noncoding elements conserved in the human genome.</title>
        <authorList>
            <person name="Venkatesh B."/>
            <person name="Kirkness E.F."/>
            <person name="Loh Y.H."/>
            <person name="Halpern A.L."/>
            <person name="Lee A.P."/>
            <person name="Johnson J."/>
            <person name="Dandona N."/>
            <person name="Viswanathan L.D."/>
            <person name="Tay A."/>
            <person name="Venter J.C."/>
            <person name="Strausberg R.L."/>
            <person name="Brenner S."/>
        </authorList>
    </citation>
    <scope>NUCLEOTIDE SEQUENCE [LARGE SCALE GENOMIC DNA]</scope>
</reference>
<accession>A0A4W3H626</accession>
<reference evidence="5" key="3">
    <citation type="journal article" date="2014" name="Nature">
        <title>Elephant shark genome provides unique insights into gnathostome evolution.</title>
        <authorList>
            <consortium name="International Elephant Shark Genome Sequencing Consortium"/>
            <person name="Venkatesh B."/>
            <person name="Lee A.P."/>
            <person name="Ravi V."/>
            <person name="Maurya A.K."/>
            <person name="Lian M.M."/>
            <person name="Swann J.B."/>
            <person name="Ohta Y."/>
            <person name="Flajnik M.F."/>
            <person name="Sutoh Y."/>
            <person name="Kasahara M."/>
            <person name="Hoon S."/>
            <person name="Gangu V."/>
            <person name="Roy S.W."/>
            <person name="Irimia M."/>
            <person name="Korzh V."/>
            <person name="Kondrychyn I."/>
            <person name="Lim Z.W."/>
            <person name="Tay B.H."/>
            <person name="Tohari S."/>
            <person name="Kong K.W."/>
            <person name="Ho S."/>
            <person name="Lorente-Galdos B."/>
            <person name="Quilez J."/>
            <person name="Marques-Bonet T."/>
            <person name="Raney B.J."/>
            <person name="Ingham P.W."/>
            <person name="Tay A."/>
            <person name="Hillier L.W."/>
            <person name="Minx P."/>
            <person name="Boehm T."/>
            <person name="Wilson R.K."/>
            <person name="Brenner S."/>
            <person name="Warren W.C."/>
        </authorList>
    </citation>
    <scope>NUCLEOTIDE SEQUENCE [LARGE SCALE GENOMIC DNA]</scope>
</reference>
<dbReference type="Gene3D" id="3.80.10.10">
    <property type="entry name" value="Ribonuclease Inhibitor"/>
    <property type="match status" value="2"/>
</dbReference>
<dbReference type="InterPro" id="IPR050637">
    <property type="entry name" value="NLRP_innate_immun_reg"/>
</dbReference>
<dbReference type="AlphaFoldDB" id="A0A4W3H626"/>
<name>A0A4W3H626_CALMI</name>
<evidence type="ECO:0000256" key="2">
    <source>
        <dbReference type="ARBA" id="ARBA00022490"/>
    </source>
</evidence>
<evidence type="ECO:0000313" key="5">
    <source>
        <dbReference type="Proteomes" id="UP000314986"/>
    </source>
</evidence>
<keyword evidence="3" id="KW-0677">Repeat</keyword>
<evidence type="ECO:0000256" key="1">
    <source>
        <dbReference type="ARBA" id="ARBA00004496"/>
    </source>
</evidence>
<comment type="subcellular location">
    <subcellularLocation>
        <location evidence="1">Cytoplasm</location>
    </subcellularLocation>
</comment>
<reference evidence="5" key="2">
    <citation type="journal article" date="2007" name="PLoS Biol.">
        <title>Survey sequencing and comparative analysis of the elephant shark (Callorhinchus milii) genome.</title>
        <authorList>
            <person name="Venkatesh B."/>
            <person name="Kirkness E.F."/>
            <person name="Loh Y.H."/>
            <person name="Halpern A.L."/>
            <person name="Lee A.P."/>
            <person name="Johnson J."/>
            <person name="Dandona N."/>
            <person name="Viswanathan L.D."/>
            <person name="Tay A."/>
            <person name="Venter J.C."/>
            <person name="Strausberg R.L."/>
            <person name="Brenner S."/>
        </authorList>
    </citation>
    <scope>NUCLEOTIDE SEQUENCE [LARGE SCALE GENOMIC DNA]</scope>
</reference>
<dbReference type="PANTHER" id="PTHR45690">
    <property type="entry name" value="NACHT, LRR AND PYD DOMAINS-CONTAINING PROTEIN 12"/>
    <property type="match status" value="1"/>
</dbReference>
<sequence>MASALCTNHSLTELILNDNDLGDCGVKRLCKALKNPKCKVQKLWLDSNNLTADCTEDLASALSRNHSLTELILNDNELGDCGVKRMCGALRNPECKIQKLGLESNNLTADCTEDLTSALSTNYSLTDLILNDNNLGDCGVKRLCEALRNPECKLKSLHSTSDWRFVCVEWRHIIPTEGHPLLWDLNLALRSLVDLKLLVSVWTDSLFVCVCVCARIPANSLTVSDSGLYTLLGINNLRADCTDDLTSALSTNHSLTELILNRNNLGDCGVKRLCEALRNPECKIKSLQ</sequence>
<reference evidence="4" key="4">
    <citation type="submission" date="2025-08" db="UniProtKB">
        <authorList>
            <consortium name="Ensembl"/>
        </authorList>
    </citation>
    <scope>IDENTIFICATION</scope>
</reference>
<reference evidence="4" key="5">
    <citation type="submission" date="2025-09" db="UniProtKB">
        <authorList>
            <consortium name="Ensembl"/>
        </authorList>
    </citation>
    <scope>IDENTIFICATION</scope>
</reference>
<dbReference type="PANTHER" id="PTHR45690:SF19">
    <property type="entry name" value="NACHT, LRR AND PYD DOMAINS-CONTAINING PROTEIN 3"/>
    <property type="match status" value="1"/>
</dbReference>
<evidence type="ECO:0000256" key="3">
    <source>
        <dbReference type="ARBA" id="ARBA00022737"/>
    </source>
</evidence>
<dbReference type="InterPro" id="IPR032675">
    <property type="entry name" value="LRR_dom_sf"/>
</dbReference>
<keyword evidence="5" id="KW-1185">Reference proteome</keyword>
<dbReference type="SMART" id="SM00368">
    <property type="entry name" value="LRR_RI"/>
    <property type="match status" value="6"/>
</dbReference>
<proteinExistence type="predicted"/>